<dbReference type="EMBL" id="ML978969">
    <property type="protein sequence ID" value="KAF1928234.1"/>
    <property type="molecule type" value="Genomic_DNA"/>
</dbReference>
<keyword evidence="2" id="KW-1185">Reference proteome</keyword>
<organism evidence="1 2">
    <name type="scientific">Didymella exigua CBS 183.55</name>
    <dbReference type="NCBI Taxonomy" id="1150837"/>
    <lineage>
        <taxon>Eukaryota</taxon>
        <taxon>Fungi</taxon>
        <taxon>Dikarya</taxon>
        <taxon>Ascomycota</taxon>
        <taxon>Pezizomycotina</taxon>
        <taxon>Dothideomycetes</taxon>
        <taxon>Pleosporomycetidae</taxon>
        <taxon>Pleosporales</taxon>
        <taxon>Pleosporineae</taxon>
        <taxon>Didymellaceae</taxon>
        <taxon>Didymella</taxon>
    </lineage>
</organism>
<gene>
    <name evidence="1" type="ORF">M421DRAFT_156858</name>
</gene>
<proteinExistence type="predicted"/>
<name>A0A6A5RMK6_9PLEO</name>
<evidence type="ECO:0000313" key="1">
    <source>
        <dbReference type="EMBL" id="KAF1928234.1"/>
    </source>
</evidence>
<dbReference type="GeneID" id="54345271"/>
<reference evidence="1" key="1">
    <citation type="journal article" date="2020" name="Stud. Mycol.">
        <title>101 Dothideomycetes genomes: a test case for predicting lifestyles and emergence of pathogens.</title>
        <authorList>
            <person name="Haridas S."/>
            <person name="Albert R."/>
            <person name="Binder M."/>
            <person name="Bloem J."/>
            <person name="Labutti K."/>
            <person name="Salamov A."/>
            <person name="Andreopoulos B."/>
            <person name="Baker S."/>
            <person name="Barry K."/>
            <person name="Bills G."/>
            <person name="Bluhm B."/>
            <person name="Cannon C."/>
            <person name="Castanera R."/>
            <person name="Culley D."/>
            <person name="Daum C."/>
            <person name="Ezra D."/>
            <person name="Gonzalez J."/>
            <person name="Henrissat B."/>
            <person name="Kuo A."/>
            <person name="Liang C."/>
            <person name="Lipzen A."/>
            <person name="Lutzoni F."/>
            <person name="Magnuson J."/>
            <person name="Mondo S."/>
            <person name="Nolan M."/>
            <person name="Ohm R."/>
            <person name="Pangilinan J."/>
            <person name="Park H.-J."/>
            <person name="Ramirez L."/>
            <person name="Alfaro M."/>
            <person name="Sun H."/>
            <person name="Tritt A."/>
            <person name="Yoshinaga Y."/>
            <person name="Zwiers L.-H."/>
            <person name="Turgeon B."/>
            <person name="Goodwin S."/>
            <person name="Spatafora J."/>
            <person name="Crous P."/>
            <person name="Grigoriev I."/>
        </authorList>
    </citation>
    <scope>NUCLEOTIDE SEQUENCE</scope>
    <source>
        <strain evidence="1">CBS 183.55</strain>
    </source>
</reference>
<sequence length="87" mass="9889">MSMLSLVEASRCAAIILDALRLFSMRCDYSRCAPIFLDALQSFSMRSNLSRCAPIFLDALCWWSTHKLNLIVIRCITMHSAQVPHIL</sequence>
<protein>
    <submittedName>
        <fullName evidence="1">Uncharacterized protein</fullName>
    </submittedName>
</protein>
<evidence type="ECO:0000313" key="2">
    <source>
        <dbReference type="Proteomes" id="UP000800082"/>
    </source>
</evidence>
<dbReference type="AlphaFoldDB" id="A0A6A5RMK6"/>
<accession>A0A6A5RMK6</accession>
<dbReference type="Proteomes" id="UP000800082">
    <property type="component" value="Unassembled WGS sequence"/>
</dbReference>
<dbReference type="RefSeq" id="XP_033448486.1">
    <property type="nucleotide sequence ID" value="XM_033587625.1"/>
</dbReference>